<sequence length="689" mass="78058">MTYCKRYWTDHGFTDCSRTELFDIPSLFALGSIILTLYHITTSKSTGSVKLPPSGESELLLGTNSQPEITFDSIDSENSNYNPSTTSITQRHFDLDTAKLADAHGKSQGYTKLIYRDFLEKTKVALEAFLLILQVSLSITPFVVKELSEEFSEHSRALIFNLVSWLYLLGVSCLRVSTASTGLSDKFPDFWYHSFTLYFFNLLTGFCLFVSVLLGGVESYTVSSFYKINFALTFSIFLISGLQNLGDKPAVLYTVDGSPNGTEPVSNAFQIISYSWIDPMLFKAHRTPLKINDIMTLEAKDHSYPVLAKFHAENKDKSFSRRIFYQFKWDLAAQFVFAAISTSLIFVPPLCMKNILEYIENPDLISTKSAWLYAFLMFASGFFSAVFEGRCLYIGRRISVHINAILIGEVYSKGMKRTFMRLQDTDSKKDEGTSAEEPSKTPEDENPTDSTTKEKPEKKKNKDLGSIINIMSVDVQKVSSISSYLFNLVQICVMLVMSIVLLYNLLGWPSIAALLSISITTPLNYKFSSYMSMYDRQIMKTTDKRIQKLNEVLQNIRVIKFLGWENRFSQQIMDIRNKELHLLRVSNFVNVLFSIVLDMSPTIISFTAFYFYSVFLGKPLTAPVAFTALSLFKMLESPVSRLGGFISWMIRANVSLNRVDEFFSEAETTKYDQLTKPGTSTSPKVGLEN</sequence>
<evidence type="ECO:0000313" key="1">
    <source>
        <dbReference type="EMBL" id="GME74938.1"/>
    </source>
</evidence>
<comment type="caution">
    <text evidence="1">The sequence shown here is derived from an EMBL/GenBank/DDBJ whole genome shotgun (WGS) entry which is preliminary data.</text>
</comment>
<evidence type="ECO:0000313" key="2">
    <source>
        <dbReference type="Proteomes" id="UP001165064"/>
    </source>
</evidence>
<name>A0ACB5SWG8_AMBMO</name>
<proteinExistence type="predicted"/>
<keyword evidence="2" id="KW-1185">Reference proteome</keyword>
<reference evidence="1" key="1">
    <citation type="submission" date="2023-04" db="EMBL/GenBank/DDBJ databases">
        <title>Ambrosiozyma monospora NBRC 10751.</title>
        <authorList>
            <person name="Ichikawa N."/>
            <person name="Sato H."/>
            <person name="Tonouchi N."/>
        </authorList>
    </citation>
    <scope>NUCLEOTIDE SEQUENCE</scope>
    <source>
        <strain evidence="1">NBRC 10751</strain>
    </source>
</reference>
<organism evidence="1 2">
    <name type="scientific">Ambrosiozyma monospora</name>
    <name type="common">Yeast</name>
    <name type="synonym">Endomycopsis monosporus</name>
    <dbReference type="NCBI Taxonomy" id="43982"/>
    <lineage>
        <taxon>Eukaryota</taxon>
        <taxon>Fungi</taxon>
        <taxon>Dikarya</taxon>
        <taxon>Ascomycota</taxon>
        <taxon>Saccharomycotina</taxon>
        <taxon>Pichiomycetes</taxon>
        <taxon>Pichiales</taxon>
        <taxon>Pichiaceae</taxon>
        <taxon>Ambrosiozyma</taxon>
    </lineage>
</organism>
<dbReference type="Proteomes" id="UP001165064">
    <property type="component" value="Unassembled WGS sequence"/>
</dbReference>
<accession>A0ACB5SWG8</accession>
<protein>
    <submittedName>
        <fullName evidence="1">Unnamed protein product</fullName>
    </submittedName>
</protein>
<dbReference type="EMBL" id="BSXS01001057">
    <property type="protein sequence ID" value="GME74938.1"/>
    <property type="molecule type" value="Genomic_DNA"/>
</dbReference>
<gene>
    <name evidence="1" type="ORF">Amon02_000195800</name>
</gene>